<sequence length="2053" mass="236443">MTINHNSIYKVHHLIDKETTKAIYVFYGNNLDVPNPEELFKRDPRNAAFIDPITKLPIFNDSELAKIEGAASKPIDVKFLKQQIHFDDSISTIKLKLVEENSNSFSIEQIYLFCVKTEILNATNIFQNLTQKNRLDLTKIRLDQFFLNVRDESGDSIVSQLPSKETYTYDDIMELNLANKPLQVSKVLGQKFFIIENEYPFVCNPFDVTSYDPFIERAARKSLTTLNSHLLLNNGTIVDNNIYLCLAEDVLLKAKEKGLPEDITTTIYYPFLQKHDISSYDELQDKKFSLVEENKRLLTKNTLDTFESINMFYDVYKYRKETAKYKYKNSGIQFIKFSIRPEFSIKIPLDVIFKIIHATEANPLIKYNPSVKLEKVYRLYTDKISTDGRKIPFLAKANIFKLMKDIGKTKSVTVYINNVSDASLLTCEFEENGNISISGEFDKIVSVADIDTIIKANVNPIIQEVKNYLEQSGYTIQLYENIYNDNVSVKHLNYQSNIEITKPIKMNDFIGCITSAFVIETKDIKAKTGINMRFKRVSNFNKFTSQEAFIIEQANQKDGLKGDEIVLALIENYRMNEGDARSLVAKLASELQVERGVKRRDIEIKSNPGFKTTIKLNSITSTITINVENINDIYYLETIPIYLDSFIRLTQDKTSTLVPAKKINSLCSTDERVEMVIEDIIAPVEEAFPEQEIPLVESDDMDFEDFSEYVKGVEELKEPKVKSALDLIYGDEDDYEDEYEDDEEPNGHGIRGGQSSSDSGELIEDMKLPSSSDETPQPPPKKKVTVVAPKQKQKQKQEQKFKVEEPESEEEETVRDIVGMRLKNPSPFASKMYELDPVLFLKEDKGKFDRYSRACPSSAMRQPVLITEEEMQEMKNENYENVINKYGKEKFEAFPKEKQAEILKAESFLRDEDVIKYGSTPDKKYYYTCPRYWCLKTNRPIDPSEMVDVLDKKTGKMVKRHPTCGGIIPDDETEIKNDGNYVYEFFDAVEHGSREKYKKHYPGFLASKKHPDGLCIPCCFSKWNTPGHIGRRKECAEHNAENEEQGKAEDAVKKSKSEKSEKSKQKNEDEEVVEKDNYVKGPEKFPLDSGRWGYLPVSIQNFFQEASSTCQISKTNTNIKPNHTCLLRHGVEFSNKQSFIACIADAKYYAETMNIPSVADMKKIIIESLNLDDYITYQNGNNVEGFMVSDIAILENIDIKKYSASKLYNKIYNSGKSVVPSEDKYFRKVVASFENFIAYLSNNSEEIDYTYLWDIICRPNPGIFPKGCNLIIMEIVNNDITNNVELICPTNHYSSETYNPSRQTLFIVKIDNLYEPIYAYENREKAIKVTKFFSEHSQILSSNMRAIFQKIIRPILREICSPLPSMPRVYKFKHPILLEKLVSILNGRDYTIEKQILNYQSKIIGVIASKNGVSGYIPCYPAAFDQTIPNFVFMNDDSIYNTYDKTIKFLTMVYKDTKGAVPTNPELKILEDEHVVGILTETNQFIQISKPIAISSVKDSIPVIKDNNYIVNRNAKHIVSTESYISGSDEFDTEREAYIKKIKLETNFYNVFRNTIRILLNDYENITLRETIEKELNAPYVLYSAKLHKIIDYLRALVKDTIVFSDNYDYNLINSVSTCVTLPSDKCSSKNPVCSFTKGKKCQLIIPKRNLLNDKNSNEIIYFGKMADELIRYSRIKTFIFQPQTYLSFGALGYNLRENEIIVIQSLLTKDYFDGLVPEDINKYARYNTYDNAEPKISQVYDNTFEINKSLNITAQKEEEREKRVEDEKEKCTPKETHISSKIWKDVMPAGFRELYYNDDSDINCGFQMLSNIIYKFTGNKLNKNQIKAVLDEEYSKYFSTYGSQILDILISEGKKTQGTRVKSNTLSFQDFIYLDDYFITNLDIWVIMQKYNIPSIIVATKPIIITNRLKNFLVLYGTPQDDFVFIYSPALRPENIPKYSVIVKDSSQDDKMQHFLDVIKNDETRREIVDSIANNFTLEKMFQTFTKKSTIKAKPKLTGKIVVEESSDEDAPVVSIAPKKEKQSKKQKATVTIAKPKTKKLKPKLTEFVVEE</sequence>
<organism evidence="2">
    <name type="scientific">viral metagenome</name>
    <dbReference type="NCBI Taxonomy" id="1070528"/>
    <lineage>
        <taxon>unclassified sequences</taxon>
        <taxon>metagenomes</taxon>
        <taxon>organismal metagenomes</taxon>
    </lineage>
</organism>
<dbReference type="EMBL" id="MN740002">
    <property type="protein sequence ID" value="QHT82549.1"/>
    <property type="molecule type" value="Genomic_DNA"/>
</dbReference>
<feature type="compositionally biased region" description="Acidic residues" evidence="1">
    <location>
        <begin position="735"/>
        <end position="744"/>
    </location>
</feature>
<proteinExistence type="predicted"/>
<reference evidence="2" key="1">
    <citation type="journal article" date="2020" name="Nature">
        <title>Giant virus diversity and host interactions through global metagenomics.</title>
        <authorList>
            <person name="Schulz F."/>
            <person name="Roux S."/>
            <person name="Paez-Espino D."/>
            <person name="Jungbluth S."/>
            <person name="Walsh D.A."/>
            <person name="Denef V.J."/>
            <person name="McMahon K.D."/>
            <person name="Konstantinidis K.T."/>
            <person name="Eloe-Fadrosh E.A."/>
            <person name="Kyrpides N.C."/>
            <person name="Woyke T."/>
        </authorList>
    </citation>
    <scope>NUCLEOTIDE SEQUENCE</scope>
    <source>
        <strain evidence="2">GVMAG-M-3300023184-165</strain>
    </source>
</reference>
<feature type="compositionally biased region" description="Basic and acidic residues" evidence="1">
    <location>
        <begin position="1037"/>
        <end position="1067"/>
    </location>
</feature>
<feature type="compositionally biased region" description="Basic and acidic residues" evidence="1">
    <location>
        <begin position="795"/>
        <end position="805"/>
    </location>
</feature>
<accession>A0A6C0HPX0</accession>
<evidence type="ECO:0000313" key="2">
    <source>
        <dbReference type="EMBL" id="QHT82549.1"/>
    </source>
</evidence>
<name>A0A6C0HPX0_9ZZZZ</name>
<feature type="region of interest" description="Disordered" evidence="1">
    <location>
        <begin position="1037"/>
        <end position="1075"/>
    </location>
</feature>
<protein>
    <submittedName>
        <fullName evidence="2">Uncharacterized protein</fullName>
    </submittedName>
</protein>
<evidence type="ECO:0000256" key="1">
    <source>
        <dbReference type="SAM" id="MobiDB-lite"/>
    </source>
</evidence>
<feature type="region of interest" description="Disordered" evidence="1">
    <location>
        <begin position="735"/>
        <end position="814"/>
    </location>
</feature>